<dbReference type="GO" id="GO:0004674">
    <property type="term" value="F:protein serine/threonine kinase activity"/>
    <property type="evidence" value="ECO:0007669"/>
    <property type="project" value="UniProtKB-KW"/>
</dbReference>
<comment type="subcellular location">
    <subcellularLocation>
        <location evidence="1">Membrane</location>
        <topology evidence="1">Single-pass type I membrane protein</topology>
    </subcellularLocation>
</comment>
<dbReference type="InterPro" id="IPR009030">
    <property type="entry name" value="Growth_fac_rcpt_cys_sf"/>
</dbReference>
<dbReference type="SUPFAM" id="SSF57184">
    <property type="entry name" value="Growth factor receptor domain"/>
    <property type="match status" value="1"/>
</dbReference>
<keyword evidence="7 14" id="KW-0547">Nucleotide-binding</keyword>
<dbReference type="AlphaFoldDB" id="A0A835C4Z2"/>
<sequence>MVQESEALKEKDSCGNGTAPSTATLAGCPKRCGSITFDYPFGIGSGCYRNSDFELICDDTTQPHKLFLCDGLTQVFQNIITIDNFSPPLYSLSNIEIPINISHIIPISSGVNVYDMVWVSPGRSFYLTNAQLNISGCGFDAHLVSQNTFSGTPYCTVSCPTEEVTETMDRRNCNGTGCCSIVVDAMTSARTFHIRFTLHSRYKLGSRNRLGPLWHKINVTSSYASLQWSIVDQPNCASANENRTGYACISKNSICLNTDFSGYYCYCSRGYGGNPYTVDGCSLDTGYNPIQIREGCTRWCGNVSIPFPFGLEEGCFAREIFHLNCTDKTLILRIMDDYLNVTNIDADQGIIQYTADYGYAVEFLDTYSSQRLYTDSRNSSASLQWAVANETCLQAQHNGSGYACVSGNSACMPVRTDYRGFFGYRCKCTEGFQGNPYVKYGCKDIDECLDPTKCQGICHNTIGSFICTDCPHKTAYDALNMKCLPIKEHNLLLGIIIGICIGFGTLLLSICVVVVISRWKRTLQKNLRRMNFQKNQGLLLEQLLSCDENAHSNTNIFSLEDLKKATNNFDLARIIGSGSHGMVYKGILRDQRVVAVKKSMIMEDDKINQFVNEVVILSQINHRNIVRIIGCCLEAEVPLLVYEFVSNGSLFSILHDNSRYGQSLSWGDYLRIAAEAAGALHYLHSEASISVFHRDVKSSNILLDGKFTPKIADFGASRVMHHDKCNAMTNIQGTYGYLDPEYFHTGQLNQKSDVYSFGVVLLEILLKKEPTFLTESGLKQNLSNYFLKEISIKPIKEIVAPYVLEEATEDEMNSIASLAELCLRLQGDQRPTMKQVEMKLQIMREKRIRLNISNITPNKDA</sequence>
<dbReference type="InterPro" id="IPR001881">
    <property type="entry name" value="EGF-like_Ca-bd_dom"/>
</dbReference>
<evidence type="ECO:0000256" key="10">
    <source>
        <dbReference type="ARBA" id="ARBA00022989"/>
    </source>
</evidence>
<dbReference type="PANTHER" id="PTHR27005">
    <property type="entry name" value="WALL-ASSOCIATED RECEPTOR KINASE-LIKE 21"/>
    <property type="match status" value="1"/>
</dbReference>
<dbReference type="SMART" id="SM00220">
    <property type="entry name" value="S_TKc"/>
    <property type="match status" value="1"/>
</dbReference>
<keyword evidence="2" id="KW-0723">Serine/threonine-protein kinase</keyword>
<accession>A0A835C4Z2</accession>
<feature type="domain" description="Protein kinase" evidence="16">
    <location>
        <begin position="569"/>
        <end position="843"/>
    </location>
</feature>
<dbReference type="InterPro" id="IPR025287">
    <property type="entry name" value="WAK_GUB"/>
</dbReference>
<dbReference type="EMBL" id="JACEFO010001753">
    <property type="protein sequence ID" value="KAF8711423.1"/>
    <property type="molecule type" value="Genomic_DNA"/>
</dbReference>
<dbReference type="InterPro" id="IPR017441">
    <property type="entry name" value="Protein_kinase_ATP_BS"/>
</dbReference>
<keyword evidence="13" id="KW-0325">Glycoprotein</keyword>
<keyword evidence="8" id="KW-0418">Kinase</keyword>
<evidence type="ECO:0000256" key="12">
    <source>
        <dbReference type="ARBA" id="ARBA00023157"/>
    </source>
</evidence>
<dbReference type="Pfam" id="PF00069">
    <property type="entry name" value="Pkinase"/>
    <property type="match status" value="1"/>
</dbReference>
<dbReference type="Gene3D" id="3.30.200.20">
    <property type="entry name" value="Phosphorylase Kinase, domain 1"/>
    <property type="match status" value="1"/>
</dbReference>
<dbReference type="CDD" id="cd00054">
    <property type="entry name" value="EGF_CA"/>
    <property type="match status" value="1"/>
</dbReference>
<dbReference type="PROSITE" id="PS01187">
    <property type="entry name" value="EGF_CA"/>
    <property type="match status" value="1"/>
</dbReference>
<dbReference type="InterPro" id="IPR045274">
    <property type="entry name" value="WAK-like"/>
</dbReference>
<evidence type="ECO:0000256" key="4">
    <source>
        <dbReference type="ARBA" id="ARBA00022679"/>
    </source>
</evidence>
<dbReference type="SUPFAM" id="SSF56112">
    <property type="entry name" value="Protein kinase-like (PK-like)"/>
    <property type="match status" value="1"/>
</dbReference>
<dbReference type="Gene3D" id="2.10.25.10">
    <property type="entry name" value="Laminin"/>
    <property type="match status" value="1"/>
</dbReference>
<feature type="transmembrane region" description="Helical" evidence="15">
    <location>
        <begin position="491"/>
        <end position="519"/>
    </location>
</feature>
<dbReference type="PANTHER" id="PTHR27005:SF412">
    <property type="entry name" value="OS04G0307900 PROTEIN"/>
    <property type="match status" value="1"/>
</dbReference>
<organism evidence="17 18">
    <name type="scientific">Digitaria exilis</name>
    <dbReference type="NCBI Taxonomy" id="1010633"/>
    <lineage>
        <taxon>Eukaryota</taxon>
        <taxon>Viridiplantae</taxon>
        <taxon>Streptophyta</taxon>
        <taxon>Embryophyta</taxon>
        <taxon>Tracheophyta</taxon>
        <taxon>Spermatophyta</taxon>
        <taxon>Magnoliopsida</taxon>
        <taxon>Liliopsida</taxon>
        <taxon>Poales</taxon>
        <taxon>Poaceae</taxon>
        <taxon>PACMAD clade</taxon>
        <taxon>Panicoideae</taxon>
        <taxon>Panicodae</taxon>
        <taxon>Paniceae</taxon>
        <taxon>Anthephorinae</taxon>
        <taxon>Digitaria</taxon>
    </lineage>
</organism>
<dbReference type="InterPro" id="IPR011009">
    <property type="entry name" value="Kinase-like_dom_sf"/>
</dbReference>
<keyword evidence="5 15" id="KW-0812">Transmembrane</keyword>
<evidence type="ECO:0000256" key="1">
    <source>
        <dbReference type="ARBA" id="ARBA00004479"/>
    </source>
</evidence>
<dbReference type="SMART" id="SM00179">
    <property type="entry name" value="EGF_CA"/>
    <property type="match status" value="1"/>
</dbReference>
<evidence type="ECO:0000256" key="9">
    <source>
        <dbReference type="ARBA" id="ARBA00022840"/>
    </source>
</evidence>
<evidence type="ECO:0000259" key="16">
    <source>
        <dbReference type="PROSITE" id="PS50011"/>
    </source>
</evidence>
<keyword evidence="9 14" id="KW-0067">ATP-binding</keyword>
<dbReference type="InterPro" id="IPR049883">
    <property type="entry name" value="NOTCH1_EGF-like"/>
</dbReference>
<dbReference type="PROSITE" id="PS00108">
    <property type="entry name" value="PROTEIN_KINASE_ST"/>
    <property type="match status" value="1"/>
</dbReference>
<evidence type="ECO:0000256" key="7">
    <source>
        <dbReference type="ARBA" id="ARBA00022741"/>
    </source>
</evidence>
<dbReference type="GO" id="GO:0030247">
    <property type="term" value="F:polysaccharide binding"/>
    <property type="evidence" value="ECO:0007669"/>
    <property type="project" value="InterPro"/>
</dbReference>
<reference evidence="17" key="1">
    <citation type="submission" date="2020-07" db="EMBL/GenBank/DDBJ databases">
        <title>Genome sequence and genetic diversity analysis of an under-domesticated orphan crop, white fonio (Digitaria exilis).</title>
        <authorList>
            <person name="Bennetzen J.L."/>
            <person name="Chen S."/>
            <person name="Ma X."/>
            <person name="Wang X."/>
            <person name="Yssel A.E.J."/>
            <person name="Chaluvadi S.R."/>
            <person name="Johnson M."/>
            <person name="Gangashetty P."/>
            <person name="Hamidou F."/>
            <person name="Sanogo M.D."/>
            <person name="Zwaenepoel A."/>
            <person name="Wallace J."/>
            <person name="Van De Peer Y."/>
            <person name="Van Deynze A."/>
        </authorList>
    </citation>
    <scope>NUCLEOTIDE SEQUENCE</scope>
    <source>
        <tissue evidence="17">Leaves</tissue>
    </source>
</reference>
<evidence type="ECO:0000256" key="6">
    <source>
        <dbReference type="ARBA" id="ARBA00022729"/>
    </source>
</evidence>
<dbReference type="InterPro" id="IPR008271">
    <property type="entry name" value="Ser/Thr_kinase_AS"/>
</dbReference>
<dbReference type="PROSITE" id="PS00107">
    <property type="entry name" value="PROTEIN_KINASE_ATP"/>
    <property type="match status" value="1"/>
</dbReference>
<evidence type="ECO:0000256" key="5">
    <source>
        <dbReference type="ARBA" id="ARBA00022692"/>
    </source>
</evidence>
<evidence type="ECO:0000256" key="3">
    <source>
        <dbReference type="ARBA" id="ARBA00022536"/>
    </source>
</evidence>
<dbReference type="FunFam" id="1.10.510.10:FF:000084">
    <property type="entry name" value="Wall-associated receptor kinase 2"/>
    <property type="match status" value="1"/>
</dbReference>
<dbReference type="FunFam" id="3.30.200.20:FF:000043">
    <property type="entry name" value="Wall-associated receptor kinase 2"/>
    <property type="match status" value="1"/>
</dbReference>
<protein>
    <recommendedName>
        <fullName evidence="16">Protein kinase domain-containing protein</fullName>
    </recommendedName>
</protein>
<evidence type="ECO:0000256" key="11">
    <source>
        <dbReference type="ARBA" id="ARBA00023136"/>
    </source>
</evidence>
<dbReference type="Pfam" id="PF13947">
    <property type="entry name" value="GUB_WAK_bind"/>
    <property type="match status" value="1"/>
</dbReference>
<evidence type="ECO:0000313" key="18">
    <source>
        <dbReference type="Proteomes" id="UP000636709"/>
    </source>
</evidence>
<dbReference type="GO" id="GO:0005524">
    <property type="term" value="F:ATP binding"/>
    <property type="evidence" value="ECO:0007669"/>
    <property type="project" value="UniProtKB-UniRule"/>
</dbReference>
<keyword evidence="12" id="KW-1015">Disulfide bond</keyword>
<evidence type="ECO:0000256" key="13">
    <source>
        <dbReference type="ARBA" id="ARBA00023180"/>
    </source>
</evidence>
<dbReference type="OrthoDB" id="649067at2759"/>
<keyword evidence="11 15" id="KW-0472">Membrane</keyword>
<dbReference type="InterPro" id="IPR000719">
    <property type="entry name" value="Prot_kinase_dom"/>
</dbReference>
<evidence type="ECO:0000256" key="14">
    <source>
        <dbReference type="PROSITE-ProRule" id="PRU10141"/>
    </source>
</evidence>
<dbReference type="GO" id="GO:0005886">
    <property type="term" value="C:plasma membrane"/>
    <property type="evidence" value="ECO:0007669"/>
    <property type="project" value="TreeGrafter"/>
</dbReference>
<dbReference type="InterPro" id="IPR018097">
    <property type="entry name" value="EGF_Ca-bd_CS"/>
</dbReference>
<evidence type="ECO:0000256" key="15">
    <source>
        <dbReference type="SAM" id="Phobius"/>
    </source>
</evidence>
<dbReference type="PROSITE" id="PS50011">
    <property type="entry name" value="PROTEIN_KINASE_DOM"/>
    <property type="match status" value="1"/>
</dbReference>
<dbReference type="InterPro" id="IPR000742">
    <property type="entry name" value="EGF"/>
</dbReference>
<gene>
    <name evidence="17" type="ORF">HU200_029455</name>
</gene>
<proteinExistence type="predicted"/>
<keyword evidence="3" id="KW-0245">EGF-like domain</keyword>
<keyword evidence="10 15" id="KW-1133">Transmembrane helix</keyword>
<dbReference type="Gene3D" id="1.10.510.10">
    <property type="entry name" value="Transferase(Phosphotransferase) domain 1"/>
    <property type="match status" value="1"/>
</dbReference>
<dbReference type="GO" id="GO:0007166">
    <property type="term" value="P:cell surface receptor signaling pathway"/>
    <property type="evidence" value="ECO:0007669"/>
    <property type="project" value="InterPro"/>
</dbReference>
<comment type="caution">
    <text evidence="17">The sequence shown here is derived from an EMBL/GenBank/DDBJ whole genome shotgun (WGS) entry which is preliminary data.</text>
</comment>
<evidence type="ECO:0000256" key="8">
    <source>
        <dbReference type="ARBA" id="ARBA00022777"/>
    </source>
</evidence>
<dbReference type="Proteomes" id="UP000636709">
    <property type="component" value="Unassembled WGS sequence"/>
</dbReference>
<feature type="binding site" evidence="14">
    <location>
        <position position="598"/>
    </location>
    <ligand>
        <name>ATP</name>
        <dbReference type="ChEBI" id="CHEBI:30616"/>
    </ligand>
</feature>
<name>A0A835C4Z2_9POAL</name>
<dbReference type="GO" id="GO:0005509">
    <property type="term" value="F:calcium ion binding"/>
    <property type="evidence" value="ECO:0007669"/>
    <property type="project" value="InterPro"/>
</dbReference>
<dbReference type="SMART" id="SM00181">
    <property type="entry name" value="EGF"/>
    <property type="match status" value="3"/>
</dbReference>
<keyword evidence="6" id="KW-0732">Signal</keyword>
<evidence type="ECO:0000313" key="17">
    <source>
        <dbReference type="EMBL" id="KAF8711423.1"/>
    </source>
</evidence>
<dbReference type="Pfam" id="PF07645">
    <property type="entry name" value="EGF_CA"/>
    <property type="match status" value="1"/>
</dbReference>
<keyword evidence="18" id="KW-1185">Reference proteome</keyword>
<evidence type="ECO:0000256" key="2">
    <source>
        <dbReference type="ARBA" id="ARBA00022527"/>
    </source>
</evidence>
<keyword evidence="4" id="KW-0808">Transferase</keyword>